<protein>
    <recommendedName>
        <fullName evidence="4">DUF3040 domain-containing protein</fullName>
    </recommendedName>
</protein>
<organism evidence="2 3">
    <name type="scientific">Streptomyces achromogenes</name>
    <dbReference type="NCBI Taxonomy" id="67255"/>
    <lineage>
        <taxon>Bacteria</taxon>
        <taxon>Bacillati</taxon>
        <taxon>Actinomycetota</taxon>
        <taxon>Actinomycetes</taxon>
        <taxon>Kitasatosporales</taxon>
        <taxon>Streptomycetaceae</taxon>
        <taxon>Streptomyces</taxon>
    </lineage>
</organism>
<dbReference type="Proteomes" id="UP001243364">
    <property type="component" value="Unassembled WGS sequence"/>
</dbReference>
<gene>
    <name evidence="2" type="ORF">QFZ56_007244</name>
</gene>
<evidence type="ECO:0000313" key="3">
    <source>
        <dbReference type="Proteomes" id="UP001243364"/>
    </source>
</evidence>
<evidence type="ECO:0000256" key="1">
    <source>
        <dbReference type="SAM" id="Phobius"/>
    </source>
</evidence>
<dbReference type="Pfam" id="PF11239">
    <property type="entry name" value="DUF3040"/>
    <property type="match status" value="1"/>
</dbReference>
<keyword evidence="1" id="KW-0812">Transmembrane</keyword>
<name>A0ABU0QC82_STRAH</name>
<evidence type="ECO:0008006" key="4">
    <source>
        <dbReference type="Google" id="ProtNLM"/>
    </source>
</evidence>
<keyword evidence="1" id="KW-1133">Transmembrane helix</keyword>
<accession>A0ABU0QC82</accession>
<dbReference type="InterPro" id="IPR021401">
    <property type="entry name" value="DUF3040"/>
</dbReference>
<proteinExistence type="predicted"/>
<feature type="transmembrane region" description="Helical" evidence="1">
    <location>
        <begin position="47"/>
        <end position="80"/>
    </location>
</feature>
<keyword evidence="3" id="KW-1185">Reference proteome</keyword>
<dbReference type="RefSeq" id="WP_306946105.1">
    <property type="nucleotide sequence ID" value="NZ_JAUSYA010000001.1"/>
</dbReference>
<reference evidence="2 3" key="1">
    <citation type="submission" date="2023-07" db="EMBL/GenBank/DDBJ databases">
        <title>Comparative genomics of wheat-associated soil bacteria to identify genetic determinants of phenazine resistance.</title>
        <authorList>
            <person name="Mouncey N."/>
        </authorList>
    </citation>
    <scope>NUCLEOTIDE SEQUENCE [LARGE SCALE GENOMIC DNA]</scope>
    <source>
        <strain evidence="2 3">W4I19-2</strain>
    </source>
</reference>
<keyword evidence="1" id="KW-0472">Membrane</keyword>
<dbReference type="EMBL" id="JAUSYA010000001">
    <property type="protein sequence ID" value="MDQ0688281.1"/>
    <property type="molecule type" value="Genomic_DNA"/>
</dbReference>
<evidence type="ECO:0000313" key="2">
    <source>
        <dbReference type="EMBL" id="MDQ0688281.1"/>
    </source>
</evidence>
<comment type="caution">
    <text evidence="2">The sequence shown here is derived from an EMBL/GenBank/DDBJ whole genome shotgun (WGS) entry which is preliminary data.</text>
</comment>
<sequence length="95" mass="10184">MPQSEEEPLVALAACLERDDPRFARALRTGRPARPREYRRTGARWTLAAGVAVLTGGVLLSHGLLIAAGLVVTGIGVQLLDAHRARGGSRHLPLR</sequence>